<organism evidence="8 9">
    <name type="scientific">Labrys miyagiensis</name>
    <dbReference type="NCBI Taxonomy" id="346912"/>
    <lineage>
        <taxon>Bacteria</taxon>
        <taxon>Pseudomonadati</taxon>
        <taxon>Pseudomonadota</taxon>
        <taxon>Alphaproteobacteria</taxon>
        <taxon>Hyphomicrobiales</taxon>
        <taxon>Xanthobacteraceae</taxon>
        <taxon>Labrys</taxon>
    </lineage>
</organism>
<dbReference type="PANTHER" id="PTHR32494">
    <property type="entry name" value="ALLANTOATE DEIMINASE-RELATED"/>
    <property type="match status" value="1"/>
</dbReference>
<feature type="domain" description="Peptidase M20 dimerisation" evidence="7">
    <location>
        <begin position="216"/>
        <end position="316"/>
    </location>
</feature>
<proteinExistence type="inferred from homology"/>
<dbReference type="InterPro" id="IPR010158">
    <property type="entry name" value="Amidase_Cbmase"/>
</dbReference>
<evidence type="ECO:0000256" key="2">
    <source>
        <dbReference type="ARBA" id="ARBA00006153"/>
    </source>
</evidence>
<evidence type="ECO:0000256" key="4">
    <source>
        <dbReference type="ARBA" id="ARBA00022723"/>
    </source>
</evidence>
<dbReference type="InterPro" id="IPR002933">
    <property type="entry name" value="Peptidase_M20"/>
</dbReference>
<evidence type="ECO:0000313" key="9">
    <source>
        <dbReference type="Proteomes" id="UP001156882"/>
    </source>
</evidence>
<dbReference type="SUPFAM" id="SSF55031">
    <property type="entry name" value="Bacterial exopeptidase dimerisation domain"/>
    <property type="match status" value="1"/>
</dbReference>
<comment type="caution">
    <text evidence="8">The sequence shown here is derived from an EMBL/GenBank/DDBJ whole genome shotgun (WGS) entry which is preliminary data.</text>
</comment>
<gene>
    <name evidence="8" type="ORF">GCM10007874_27690</name>
</gene>
<dbReference type="InterPro" id="IPR036264">
    <property type="entry name" value="Bact_exopeptidase_dim_dom"/>
</dbReference>
<dbReference type="PIRSF" id="PIRSF001235">
    <property type="entry name" value="Amidase_carbamoylase"/>
    <property type="match status" value="1"/>
</dbReference>
<evidence type="ECO:0000256" key="6">
    <source>
        <dbReference type="ARBA" id="ARBA00023211"/>
    </source>
</evidence>
<evidence type="ECO:0000256" key="3">
    <source>
        <dbReference type="ARBA" id="ARBA00011738"/>
    </source>
</evidence>
<dbReference type="PANTHER" id="PTHR32494:SF19">
    <property type="entry name" value="ALLANTOATE DEIMINASE-RELATED"/>
    <property type="match status" value="1"/>
</dbReference>
<evidence type="ECO:0000259" key="7">
    <source>
        <dbReference type="Pfam" id="PF07687"/>
    </source>
</evidence>
<dbReference type="NCBIfam" id="TIGR01879">
    <property type="entry name" value="hydantase"/>
    <property type="match status" value="1"/>
</dbReference>
<dbReference type="Proteomes" id="UP001156882">
    <property type="component" value="Unassembled WGS sequence"/>
</dbReference>
<evidence type="ECO:0000313" key="8">
    <source>
        <dbReference type="EMBL" id="GLS19752.1"/>
    </source>
</evidence>
<dbReference type="Gene3D" id="3.30.70.360">
    <property type="match status" value="1"/>
</dbReference>
<dbReference type="Gene3D" id="3.40.630.10">
    <property type="entry name" value="Zn peptidases"/>
    <property type="match status" value="1"/>
</dbReference>
<comment type="subunit">
    <text evidence="3">Homodimer.</text>
</comment>
<dbReference type="NCBIfam" id="NF006775">
    <property type="entry name" value="PRK09290.2-5"/>
    <property type="match status" value="1"/>
</dbReference>
<protein>
    <submittedName>
        <fullName evidence="8">Zn-dependent hydrolase</fullName>
    </submittedName>
</protein>
<keyword evidence="4" id="KW-0479">Metal-binding</keyword>
<comment type="cofactor">
    <cofactor evidence="1">
        <name>Mn(2+)</name>
        <dbReference type="ChEBI" id="CHEBI:29035"/>
    </cofactor>
</comment>
<dbReference type="CDD" id="cd03884">
    <property type="entry name" value="M20_bAS"/>
    <property type="match status" value="1"/>
</dbReference>
<dbReference type="GO" id="GO:0016787">
    <property type="term" value="F:hydrolase activity"/>
    <property type="evidence" value="ECO:0007669"/>
    <property type="project" value="UniProtKB-KW"/>
</dbReference>
<dbReference type="Pfam" id="PF01546">
    <property type="entry name" value="Peptidase_M20"/>
    <property type="match status" value="1"/>
</dbReference>
<evidence type="ECO:0000256" key="1">
    <source>
        <dbReference type="ARBA" id="ARBA00001936"/>
    </source>
</evidence>
<keyword evidence="6" id="KW-0464">Manganese</keyword>
<dbReference type="EMBL" id="BSPC01000024">
    <property type="protein sequence ID" value="GLS19752.1"/>
    <property type="molecule type" value="Genomic_DNA"/>
</dbReference>
<dbReference type="Pfam" id="PF07687">
    <property type="entry name" value="M20_dimer"/>
    <property type="match status" value="1"/>
</dbReference>
<accession>A0ABQ6CNF6</accession>
<keyword evidence="5 8" id="KW-0378">Hydrolase</keyword>
<dbReference type="SUPFAM" id="SSF53187">
    <property type="entry name" value="Zn-dependent exopeptidases"/>
    <property type="match status" value="1"/>
</dbReference>
<sequence>MRRSLERPGTPAGTRVMKRLDELATCTSELGALTRLYLTPEHSRAIVLVRGWMEEAGMSTEVDDAGTLVGHYPGHQPDAPVLILGSHIDTVRNAGRYDGNLGVVVAIEAVAALHAAGAVLDFAIEIAAFGDEEGVRFPVTLTGSRSLAGTFEPANLDAVDKAGISLRQALLDFGCNPDGVAHLGRDRSKTLAYVEVHIEQGPVLEAEDLPVGVVTAINGASRFKVEVEGKAGHAGTVPMGLRQDAGAAAAEMILAIESTAAASDDLVATVGNCELKPGAVNVIPGSAHFTIDIRSPDDSHRLAAIAGLTTRFEAIAARRNVKVALAKTYEEPAARCDPGLIREFAAALGGIGLPERLLSSGAGHDGLAMVSLCPIAMLFVRCRGGISHNPAEAVRTDDVGVAVDVLIGFLNRLPSSLSKLAA</sequence>
<reference evidence="9" key="1">
    <citation type="journal article" date="2019" name="Int. J. Syst. Evol. Microbiol.">
        <title>The Global Catalogue of Microorganisms (GCM) 10K type strain sequencing project: providing services to taxonomists for standard genome sequencing and annotation.</title>
        <authorList>
            <consortium name="The Broad Institute Genomics Platform"/>
            <consortium name="The Broad Institute Genome Sequencing Center for Infectious Disease"/>
            <person name="Wu L."/>
            <person name="Ma J."/>
        </authorList>
    </citation>
    <scope>NUCLEOTIDE SEQUENCE [LARGE SCALE GENOMIC DNA]</scope>
    <source>
        <strain evidence="9">NBRC 101365</strain>
    </source>
</reference>
<dbReference type="RefSeq" id="WP_284312772.1">
    <property type="nucleotide sequence ID" value="NZ_BSPC01000024.1"/>
</dbReference>
<name>A0ABQ6CNF6_9HYPH</name>
<dbReference type="InterPro" id="IPR011650">
    <property type="entry name" value="Peptidase_M20_dimer"/>
</dbReference>
<evidence type="ECO:0000256" key="5">
    <source>
        <dbReference type="ARBA" id="ARBA00022801"/>
    </source>
</evidence>
<keyword evidence="9" id="KW-1185">Reference proteome</keyword>
<comment type="similarity">
    <text evidence="2">Belongs to the peptidase M20 family.</text>
</comment>